<dbReference type="OrthoDB" id="5971574at2759"/>
<dbReference type="GO" id="GO:0005516">
    <property type="term" value="F:calmodulin binding"/>
    <property type="evidence" value="ECO:0007669"/>
    <property type="project" value="UniProtKB-KW"/>
</dbReference>
<organism evidence="17 18">
    <name type="scientific">Paragonimus westermani</name>
    <dbReference type="NCBI Taxonomy" id="34504"/>
    <lineage>
        <taxon>Eukaryota</taxon>
        <taxon>Metazoa</taxon>
        <taxon>Spiralia</taxon>
        <taxon>Lophotrochozoa</taxon>
        <taxon>Platyhelminthes</taxon>
        <taxon>Trematoda</taxon>
        <taxon>Digenea</taxon>
        <taxon>Plagiorchiida</taxon>
        <taxon>Troglotremata</taxon>
        <taxon>Troglotrematidae</taxon>
        <taxon>Paragonimus</taxon>
    </lineage>
</organism>
<feature type="domain" description="GH15-like" evidence="15">
    <location>
        <begin position="4"/>
        <end position="1019"/>
    </location>
</feature>
<dbReference type="PANTHER" id="PTHR10749:SF7">
    <property type="entry name" value="PHOSPHORYLASE B KINASE REGULATORY SUBUNIT ALPHA-RELATED"/>
    <property type="match status" value="1"/>
</dbReference>
<evidence type="ECO:0000256" key="10">
    <source>
        <dbReference type="ARBA" id="ARBA00023277"/>
    </source>
</evidence>
<evidence type="ECO:0000259" key="15">
    <source>
        <dbReference type="Pfam" id="PF00723"/>
    </source>
</evidence>
<dbReference type="Proteomes" id="UP000699462">
    <property type="component" value="Unassembled WGS sequence"/>
</dbReference>
<keyword evidence="8 13" id="KW-0112">Calmodulin-binding</keyword>
<dbReference type="GO" id="GO:0005964">
    <property type="term" value="C:phosphorylase kinase complex"/>
    <property type="evidence" value="ECO:0007669"/>
    <property type="project" value="TreeGrafter"/>
</dbReference>
<name>A0A8T0D316_9TREM</name>
<keyword evidence="18" id="KW-1185">Reference proteome</keyword>
<dbReference type="Gene3D" id="1.50.10.10">
    <property type="match status" value="1"/>
</dbReference>
<comment type="similarity">
    <text evidence="4 13">Belongs to the phosphorylase b kinase regulatory chain family.</text>
</comment>
<feature type="region of interest" description="Disordered" evidence="14">
    <location>
        <begin position="781"/>
        <end position="855"/>
    </location>
</feature>
<feature type="domain" description="Phosphorylase b kinase regulatory subunit alpha/beta C-terminal" evidence="16">
    <location>
        <begin position="1114"/>
        <end position="1242"/>
    </location>
</feature>
<gene>
    <name evidence="17" type="ORF">P879_06348</name>
</gene>
<evidence type="ECO:0000256" key="4">
    <source>
        <dbReference type="ARBA" id="ARBA00007128"/>
    </source>
</evidence>
<keyword evidence="9 13" id="KW-0472">Membrane</keyword>
<comment type="pathway">
    <text evidence="3 13">Glycan biosynthesis; glycogen metabolism.</text>
</comment>
<dbReference type="FunFam" id="1.50.10.10:FF:000004">
    <property type="entry name" value="Phosphorylase b kinase regulatory subunit"/>
    <property type="match status" value="1"/>
</dbReference>
<evidence type="ECO:0000256" key="13">
    <source>
        <dbReference type="RuleBase" id="RU364123"/>
    </source>
</evidence>
<comment type="subcellular location">
    <subcellularLocation>
        <location evidence="2 13">Cell membrane</location>
        <topology evidence="2 13">Lipid-anchor</topology>
        <orientation evidence="2 13">Cytoplasmic side</orientation>
    </subcellularLocation>
</comment>
<keyword evidence="7 13" id="KW-0321">Glycogen metabolism</keyword>
<evidence type="ECO:0000256" key="14">
    <source>
        <dbReference type="SAM" id="MobiDB-lite"/>
    </source>
</evidence>
<evidence type="ECO:0000256" key="3">
    <source>
        <dbReference type="ARBA" id="ARBA00005131"/>
    </source>
</evidence>
<dbReference type="GO" id="GO:0005886">
    <property type="term" value="C:plasma membrane"/>
    <property type="evidence" value="ECO:0007669"/>
    <property type="project" value="UniProtKB-SubCell"/>
</dbReference>
<dbReference type="PANTHER" id="PTHR10749">
    <property type="entry name" value="PHOSPHORYLASE B KINASE REGULATORY SUBUNIT"/>
    <property type="match status" value="1"/>
</dbReference>
<dbReference type="InterPro" id="IPR012341">
    <property type="entry name" value="6hp_glycosidase-like_sf"/>
</dbReference>
<accession>A0A8T0D316</accession>
<dbReference type="Pfam" id="PF00723">
    <property type="entry name" value="Glyco_hydro_15"/>
    <property type="match status" value="1"/>
</dbReference>
<evidence type="ECO:0000256" key="12">
    <source>
        <dbReference type="ARBA" id="ARBA00023289"/>
    </source>
</evidence>
<dbReference type="InterPro" id="IPR008928">
    <property type="entry name" value="6-hairpin_glycosidase_sf"/>
</dbReference>
<dbReference type="InterPro" id="IPR011613">
    <property type="entry name" value="GH15-like"/>
</dbReference>
<dbReference type="InterPro" id="IPR045583">
    <property type="entry name" value="KPBA/B_C"/>
</dbReference>
<comment type="caution">
    <text evidence="17">The sequence shown here is derived from an EMBL/GenBank/DDBJ whole genome shotgun (WGS) entry which is preliminary data.</text>
</comment>
<evidence type="ECO:0000256" key="6">
    <source>
        <dbReference type="ARBA" id="ARBA00022553"/>
    </source>
</evidence>
<evidence type="ECO:0000256" key="11">
    <source>
        <dbReference type="ARBA" id="ARBA00023288"/>
    </source>
</evidence>
<evidence type="ECO:0000256" key="7">
    <source>
        <dbReference type="ARBA" id="ARBA00022600"/>
    </source>
</evidence>
<evidence type="ECO:0000313" key="17">
    <source>
        <dbReference type="EMBL" id="KAF8562022.1"/>
    </source>
</evidence>
<evidence type="ECO:0000256" key="5">
    <source>
        <dbReference type="ARBA" id="ARBA00022475"/>
    </source>
</evidence>
<dbReference type="SUPFAM" id="SSF48208">
    <property type="entry name" value="Six-hairpin glycosidases"/>
    <property type="match status" value="1"/>
</dbReference>
<keyword evidence="6" id="KW-0597">Phosphoprotein</keyword>
<evidence type="ECO:0000256" key="9">
    <source>
        <dbReference type="ARBA" id="ARBA00023136"/>
    </source>
</evidence>
<keyword evidence="11 13" id="KW-0449">Lipoprotein</keyword>
<sequence length="1336" mass="149819">MDKKKLDYYYDLLNSTILCHQNILTGLIPSCTTSSHAWVRDNTYACLSIWGLSLAYRKLPDVDEDRSRGYELEKCAVKLMRAILVCYLKQADKLENLKKFQDPAHSLHAKFDANTCKTVVGDDQWGHLQIDAVSVYLLTLAQMTASGLRIIWTSEEVAFVQNLVFYIEHAYRIPDYGIWERGDKTNHGLPELNTSSVGMAKAALEALSDLDLFGADGSPLSTIHVFPDETQQCNTVVESVLPRESNSKETDAALLSILTYPGFAVADEQLISQTRNTIVQKLLGRYGCRRFLRDGYRTAREDSSRLYYEPWELRLFEGIECEWPMFLAWLVLDATFREELDDADRYMSMLQDVLVRESAMPCDGPSAWEKPMCRRVSEVTNLSTTNTVVLMPETYAVPADRIDAELAKPHSQNRVTMGTLPHIWGQSLYILSSIIYEGLLLPGEIDPLGRRLLTEPKPDLSVQVVLVAEDEAMKSTLFDLQIDVQTFDEIYLEAGIHIYPAKVLGQLYKQLGVCEKLSLSGRTNKEVGILSTSQFYRLGNQTVAFIPQFFDYQAFYLHLDVNFVLDCFRTCVAYLKRAWNRPGRPLLIVPVYHWFFRSADLKNPPSVLLSTVKKLATGYINGTRVILGTLKAFEETSSIRQLDFVCTADDLSNSGESSLAAARRRRLTPTTTRFEGSDRMFLEESTATPLGNVSPTLTSASSAGVNFEQDSFQRLSMRRKSMALAHAVNMDLGHAERDFMSAELGQYVSGGDPSFEQSSHLLRQREESVDLTCSASKLALKRMLNPENNSREQNPSRSGSGSETQGQPSPSRTRPFPSPVEANLLHNVSGSRTPSYNPSRRTSDAGGSGLPSSDWLNTLTPEQLVSRLTHTDNLAEQVELLGRLCQLQGLDWDTGIDPTQPANVRTLLKEVYERTSQATSWFLLRYTAGLLGKRAGSLARSLTDILVLQKQITIGLPPEPRELVIDAPLPPDQIAELIQKACGEDILMNVVTQEILIYLSMVARTKPQQLANILRLRIGLIIQMMGAELARTMCLSAEDSLYVLFSMSPFDMKRLLLNLLSGEEIRMVKTARNVRRKSTLISTKDALKSYPTTNRRMSTNPRALSGCMPSLSGTLLNEEAREVRGTEMRNLWSRRRKIDGSLNRVPPGFYERVYTVLSRVQSLIIGGRVLCNSLTREMTTEEHKFALAVEHVSTMVATPEYRQLLIEATHVLGTLMMHDVTKRVNLDCAIKMEEIVEIANVLFLLDQVKYDANAMLCCAKPLKEQNITDVSTALSVRKPGPLICHGPHNICQHFYDTPPAGRFGTMSYMVRGVSYLLQSFGPLRENGMLSVDCSVQ</sequence>
<protein>
    <recommendedName>
        <fullName evidence="13">Phosphorylase b kinase regulatory subunit</fullName>
    </recommendedName>
</protein>
<feature type="compositionally biased region" description="Polar residues" evidence="14">
    <location>
        <begin position="826"/>
        <end position="840"/>
    </location>
</feature>
<evidence type="ECO:0000259" key="16">
    <source>
        <dbReference type="Pfam" id="PF19292"/>
    </source>
</evidence>
<keyword evidence="5 13" id="KW-1003">Cell membrane</keyword>
<proteinExistence type="inferred from homology"/>
<evidence type="ECO:0000313" key="18">
    <source>
        <dbReference type="Proteomes" id="UP000699462"/>
    </source>
</evidence>
<evidence type="ECO:0000256" key="8">
    <source>
        <dbReference type="ARBA" id="ARBA00022860"/>
    </source>
</evidence>
<dbReference type="EMBL" id="JTDF01021301">
    <property type="protein sequence ID" value="KAF8562022.1"/>
    <property type="molecule type" value="Genomic_DNA"/>
</dbReference>
<dbReference type="GO" id="GO:0005977">
    <property type="term" value="P:glycogen metabolic process"/>
    <property type="evidence" value="ECO:0007669"/>
    <property type="project" value="UniProtKB-KW"/>
</dbReference>
<feature type="compositionally biased region" description="Polar residues" evidence="14">
    <location>
        <begin position="786"/>
        <end position="807"/>
    </location>
</feature>
<reference evidence="17 18" key="1">
    <citation type="submission" date="2019-07" db="EMBL/GenBank/DDBJ databases">
        <title>Annotation for the trematode Paragonimus westermani.</title>
        <authorList>
            <person name="Choi Y.-J."/>
        </authorList>
    </citation>
    <scope>NUCLEOTIDE SEQUENCE [LARGE SCALE GENOMIC DNA]</scope>
    <source>
        <strain evidence="17">180907_Pwestermani</strain>
    </source>
</reference>
<keyword evidence="10 13" id="KW-0119">Carbohydrate metabolism</keyword>
<comment type="function">
    <text evidence="1">Phosphorylase b kinase catalyzes the phosphorylation of serine in certain substrates, including troponin I. The alpha chain may bind calmodulin.</text>
</comment>
<keyword evidence="12 13" id="KW-0636">Prenylation</keyword>
<dbReference type="Pfam" id="PF19292">
    <property type="entry name" value="KPBB_C"/>
    <property type="match status" value="1"/>
</dbReference>
<evidence type="ECO:0000256" key="2">
    <source>
        <dbReference type="ARBA" id="ARBA00004342"/>
    </source>
</evidence>
<dbReference type="InterPro" id="IPR008734">
    <property type="entry name" value="PHK_A/B_su"/>
</dbReference>
<evidence type="ECO:0000256" key="1">
    <source>
        <dbReference type="ARBA" id="ARBA00002837"/>
    </source>
</evidence>